<dbReference type="Pfam" id="PF06450">
    <property type="entry name" value="NhaB"/>
    <property type="match status" value="1"/>
</dbReference>
<dbReference type="AlphaFoldDB" id="A0A2X2VX86"/>
<keyword evidence="1" id="KW-0472">Membrane</keyword>
<dbReference type="InterPro" id="IPR004671">
    <property type="entry name" value="Na+/H+_antiporter_NhaB"/>
</dbReference>
<keyword evidence="1" id="KW-1133">Transmembrane helix</keyword>
<name>A0A2X2VX86_CITKO</name>
<reference evidence="2 3" key="1">
    <citation type="submission" date="2018-06" db="EMBL/GenBank/DDBJ databases">
        <authorList>
            <consortium name="Pathogen Informatics"/>
            <person name="Doyle S."/>
        </authorList>
    </citation>
    <scope>NUCLEOTIDE SEQUENCE [LARGE SCALE GENOMIC DNA]</scope>
    <source>
        <strain evidence="2 3">NCTC10786</strain>
    </source>
</reference>
<sequence length="156" mass="17248">MILTFTGKGNCHGALLGSRILAQLSGQSPDWYKLALIAFLIANPLIFFINPFVAGWLLVAEFIFTLAMALKCYPLLPGGLLAIEAVIIGMTSAAHVREEVAANLEVLLLLMFMVAGIYFMKQLLLFIFTRLLLSIRFQDAAVARILYGCRLPVRFP</sequence>
<feature type="transmembrane region" description="Helical" evidence="1">
    <location>
        <begin position="34"/>
        <end position="60"/>
    </location>
</feature>
<gene>
    <name evidence="2" type="primary">nhaB_2</name>
    <name evidence="2" type="ORF">NCTC10786_03425</name>
</gene>
<accession>A0A2X2VX86</accession>
<feature type="transmembrane region" description="Helical" evidence="1">
    <location>
        <begin position="72"/>
        <end position="94"/>
    </location>
</feature>
<dbReference type="EMBL" id="UAVY01000004">
    <property type="protein sequence ID" value="SQB29803.1"/>
    <property type="molecule type" value="Genomic_DNA"/>
</dbReference>
<dbReference type="GO" id="GO:0016020">
    <property type="term" value="C:membrane"/>
    <property type="evidence" value="ECO:0007669"/>
    <property type="project" value="InterPro"/>
</dbReference>
<evidence type="ECO:0000256" key="1">
    <source>
        <dbReference type="SAM" id="Phobius"/>
    </source>
</evidence>
<dbReference type="Proteomes" id="UP000251584">
    <property type="component" value="Unassembled WGS sequence"/>
</dbReference>
<organism evidence="2 3">
    <name type="scientific">Citrobacter koseri</name>
    <name type="common">Citrobacter diversus</name>
    <dbReference type="NCBI Taxonomy" id="545"/>
    <lineage>
        <taxon>Bacteria</taxon>
        <taxon>Pseudomonadati</taxon>
        <taxon>Pseudomonadota</taxon>
        <taxon>Gammaproteobacteria</taxon>
        <taxon>Enterobacterales</taxon>
        <taxon>Enterobacteriaceae</taxon>
        <taxon>Citrobacter</taxon>
    </lineage>
</organism>
<protein>
    <submittedName>
        <fullName evidence="2">Sodium/proton antiporter</fullName>
    </submittedName>
</protein>
<proteinExistence type="predicted"/>
<evidence type="ECO:0000313" key="3">
    <source>
        <dbReference type="Proteomes" id="UP000251584"/>
    </source>
</evidence>
<feature type="transmembrane region" description="Helical" evidence="1">
    <location>
        <begin position="106"/>
        <end position="128"/>
    </location>
</feature>
<keyword evidence="1" id="KW-0812">Transmembrane</keyword>
<evidence type="ECO:0000313" key="2">
    <source>
        <dbReference type="EMBL" id="SQB29803.1"/>
    </source>
</evidence>
<dbReference type="GO" id="GO:0015385">
    <property type="term" value="F:sodium:proton antiporter activity"/>
    <property type="evidence" value="ECO:0007669"/>
    <property type="project" value="InterPro"/>
</dbReference>